<feature type="transmembrane region" description="Helical" evidence="2">
    <location>
        <begin position="461"/>
        <end position="489"/>
    </location>
</feature>
<dbReference type="Gene3D" id="3.30.70.1430">
    <property type="entry name" value="Multidrug efflux transporter AcrB pore domain"/>
    <property type="match status" value="2"/>
</dbReference>
<dbReference type="PANTHER" id="PTHR32063:SF0">
    <property type="entry name" value="SWARMING MOTILITY PROTEIN SWRC"/>
    <property type="match status" value="1"/>
</dbReference>
<keyword evidence="2" id="KW-0472">Membrane</keyword>
<feature type="transmembrane region" description="Helical" evidence="2">
    <location>
        <begin position="1021"/>
        <end position="1048"/>
    </location>
</feature>
<feature type="compositionally biased region" description="Basic and acidic residues" evidence="1">
    <location>
        <begin position="1075"/>
        <end position="1094"/>
    </location>
</feature>
<dbReference type="Gene3D" id="3.30.70.1320">
    <property type="entry name" value="Multidrug efflux transporter AcrB pore domain like"/>
    <property type="match status" value="1"/>
</dbReference>
<feature type="transmembrane region" description="Helical" evidence="2">
    <location>
        <begin position="882"/>
        <end position="900"/>
    </location>
</feature>
<keyword evidence="2" id="KW-1133">Transmembrane helix</keyword>
<organism evidence="3 4">
    <name type="scientific">Hyphococcus luteus</name>
    <dbReference type="NCBI Taxonomy" id="2058213"/>
    <lineage>
        <taxon>Bacteria</taxon>
        <taxon>Pseudomonadati</taxon>
        <taxon>Pseudomonadota</taxon>
        <taxon>Alphaproteobacteria</taxon>
        <taxon>Parvularculales</taxon>
        <taxon>Parvularculaceae</taxon>
        <taxon>Hyphococcus</taxon>
    </lineage>
</organism>
<feature type="region of interest" description="Disordered" evidence="1">
    <location>
        <begin position="1073"/>
        <end position="1094"/>
    </location>
</feature>
<reference evidence="3 4" key="1">
    <citation type="submission" date="2017-12" db="EMBL/GenBank/DDBJ databases">
        <authorList>
            <person name="Hurst M.R.H."/>
        </authorList>
    </citation>
    <scope>NUCLEOTIDE SEQUENCE [LARGE SCALE GENOMIC DNA]</scope>
    <source>
        <strain evidence="3 4">SY-3-19</strain>
    </source>
</reference>
<dbReference type="PRINTS" id="PR00702">
    <property type="entry name" value="ACRIFLAVINRP"/>
</dbReference>
<dbReference type="RefSeq" id="WP_104830482.1">
    <property type="nucleotide sequence ID" value="NZ_PJCH01000009.1"/>
</dbReference>
<dbReference type="SUPFAM" id="SSF82866">
    <property type="entry name" value="Multidrug efflux transporter AcrB transmembrane domain"/>
    <property type="match status" value="2"/>
</dbReference>
<evidence type="ECO:0000256" key="2">
    <source>
        <dbReference type="SAM" id="Phobius"/>
    </source>
</evidence>
<name>A0A2S7K469_9PROT</name>
<feature type="transmembrane region" description="Helical" evidence="2">
    <location>
        <begin position="905"/>
        <end position="926"/>
    </location>
</feature>
<dbReference type="PANTHER" id="PTHR32063">
    <property type="match status" value="1"/>
</dbReference>
<evidence type="ECO:0000256" key="1">
    <source>
        <dbReference type="SAM" id="MobiDB-lite"/>
    </source>
</evidence>
<gene>
    <name evidence="3" type="ORF">CW354_12750</name>
</gene>
<dbReference type="AlphaFoldDB" id="A0A2S7K469"/>
<protein>
    <submittedName>
        <fullName evidence="3">Transporter</fullName>
    </submittedName>
</protein>
<feature type="transmembrane region" description="Helical" evidence="2">
    <location>
        <begin position="985"/>
        <end position="1001"/>
    </location>
</feature>
<feature type="transmembrane region" description="Helical" evidence="2">
    <location>
        <begin position="332"/>
        <end position="352"/>
    </location>
</feature>
<dbReference type="Gene3D" id="3.30.70.1440">
    <property type="entry name" value="Multidrug efflux transporter AcrB pore domain"/>
    <property type="match status" value="1"/>
</dbReference>
<keyword evidence="4" id="KW-1185">Reference proteome</keyword>
<accession>A0A2S7K469</accession>
<dbReference type="Proteomes" id="UP000239504">
    <property type="component" value="Unassembled WGS sequence"/>
</dbReference>
<feature type="transmembrane region" description="Helical" evidence="2">
    <location>
        <begin position="932"/>
        <end position="956"/>
    </location>
</feature>
<dbReference type="Gene3D" id="1.20.1640.10">
    <property type="entry name" value="Multidrug efflux transporter AcrB transmembrane domain"/>
    <property type="match status" value="2"/>
</dbReference>
<dbReference type="SUPFAM" id="SSF82693">
    <property type="entry name" value="Multidrug efflux transporter AcrB pore domain, PN1, PN2, PC1 and PC2 subdomains"/>
    <property type="match status" value="2"/>
</dbReference>
<proteinExistence type="predicted"/>
<feature type="transmembrane region" description="Helical" evidence="2">
    <location>
        <begin position="12"/>
        <end position="30"/>
    </location>
</feature>
<keyword evidence="2" id="KW-0812">Transmembrane</keyword>
<evidence type="ECO:0000313" key="4">
    <source>
        <dbReference type="Proteomes" id="UP000239504"/>
    </source>
</evidence>
<sequence length="1094" mass="119685">MTSIIDAAFARTRVVMTALVVMVFFGLVAYQTIPREGDPDVPVPFVGVTIPLPGVSPEDGERLLLRPTELELQNVEGLKQMDAFAYDSAAQFILEFQPTVDIDQAVLDVREAVDRAKSEFPSDAEEPIIQEFNAQTQFPILTTVIYGDAPERALLQIAQRLEDKLESISGVLEARLTGARDELLEVIVDPEVLESYGLTELEVLNAVTSNNQLVTAGSVDVGDGRFTVKAPGLVRNARDLADTPVRVSGENVLTIGDVASVRRTFKDREGYAIFNGDLAIGVEISKRSGFNIVETIEEARRVIEEDAKTWPATIHYEFISDQSTFVKDSLEGLTASVMTAILLVMIVVVAALGLRSALMVGIAIPSTFLMGFLLLAVSGYTLNMMVMFGLILAVGMLVDGAIVIVEYADRRMAEGAPRREAYLEASKRMFWPVITSTATTLAAFVPFLFWKDTVGQFMKFLPLTLIFILLSSLLVALIFLPVIGTLFAIPDWAKKKFKIKGKTEKPEKKYEVDEIDPTTLDGPIATYAKVLKQLVRRPLMVAAAAVGVVVVCISSFIAAAPEVEFFIRNDDDQINVLVLARGNLSAEQKIDIVEDVAARVEDHPAIKHIYIQTGPELARGNDTPVETIGQVGVTLVDYTQREHSYTVLDELRERVRGVPGVHVEVRQRAPGPDVGKDAQVEISSPDFEAMVAAAKKTRDFVDNAVIEIDGQDVPAYMDQEDTLPLPGIEWEVEIDRARAGRYGLSVQQAGAVLQFVTDGLLVDKYRPQDADDEVDIRVRYPEENRNLFALDQVRVQTPQGSVPLSNFVTVAPKPQVDRITRRDGARIIEVKANGNTNVEGHAVSQDRAIDLLKDWLETGALGPDVTWVMRGADEETAAAASFFQNAMLAALFMIAMILLLEFNSFYHAALTLSAVILSVFGVLLSIAITGQYISVIMTGTGIVALAGIVVNNNIVLIDTYQYLRRKGLGVEDAVVRTAAQRIRPVLLTTATTILGLLPMVFEISVDFGAGTITHGSTTSDWWVLLSSAVVYGLAFSTVLTLILTPVMLAAPTVLRNRLPGAIGWMNRKLPFKKRGAAEPDEQRQIESDVPRAAE</sequence>
<feature type="transmembrane region" description="Helical" evidence="2">
    <location>
        <begin position="429"/>
        <end position="449"/>
    </location>
</feature>
<dbReference type="GO" id="GO:0005886">
    <property type="term" value="C:plasma membrane"/>
    <property type="evidence" value="ECO:0007669"/>
    <property type="project" value="TreeGrafter"/>
</dbReference>
<feature type="transmembrane region" description="Helical" evidence="2">
    <location>
        <begin position="386"/>
        <end position="408"/>
    </location>
</feature>
<comment type="caution">
    <text evidence="3">The sequence shown here is derived from an EMBL/GenBank/DDBJ whole genome shotgun (WGS) entry which is preliminary data.</text>
</comment>
<dbReference type="EMBL" id="PJCH01000009">
    <property type="protein sequence ID" value="PQA87295.1"/>
    <property type="molecule type" value="Genomic_DNA"/>
</dbReference>
<feature type="transmembrane region" description="Helical" evidence="2">
    <location>
        <begin position="539"/>
        <end position="560"/>
    </location>
</feature>
<dbReference type="Pfam" id="PF00873">
    <property type="entry name" value="ACR_tran"/>
    <property type="match status" value="1"/>
</dbReference>
<feature type="transmembrane region" description="Helical" evidence="2">
    <location>
        <begin position="359"/>
        <end position="380"/>
    </location>
</feature>
<dbReference type="Gene3D" id="3.30.2090.10">
    <property type="entry name" value="Multidrug efflux transporter AcrB TolC docking domain, DN and DC subdomains"/>
    <property type="match status" value="2"/>
</dbReference>
<dbReference type="SUPFAM" id="SSF82714">
    <property type="entry name" value="Multidrug efflux transporter AcrB TolC docking domain, DN and DC subdomains"/>
    <property type="match status" value="2"/>
</dbReference>
<dbReference type="OrthoDB" id="9798415at2"/>
<dbReference type="InterPro" id="IPR001036">
    <property type="entry name" value="Acrflvin-R"/>
</dbReference>
<dbReference type="InterPro" id="IPR027463">
    <property type="entry name" value="AcrB_DN_DC_subdom"/>
</dbReference>
<dbReference type="GO" id="GO:0042910">
    <property type="term" value="F:xenobiotic transmembrane transporter activity"/>
    <property type="evidence" value="ECO:0007669"/>
    <property type="project" value="TreeGrafter"/>
</dbReference>
<evidence type="ECO:0000313" key="3">
    <source>
        <dbReference type="EMBL" id="PQA87295.1"/>
    </source>
</evidence>